<dbReference type="OrthoDB" id="191601at2759"/>
<evidence type="ECO:0000256" key="1">
    <source>
        <dbReference type="SAM" id="MobiDB-lite"/>
    </source>
</evidence>
<feature type="compositionally biased region" description="Low complexity" evidence="1">
    <location>
        <begin position="188"/>
        <end position="209"/>
    </location>
</feature>
<dbReference type="Proteomes" id="UP000054270">
    <property type="component" value="Unassembled WGS sequence"/>
</dbReference>
<feature type="region of interest" description="Disordered" evidence="1">
    <location>
        <begin position="188"/>
        <end position="223"/>
    </location>
</feature>
<evidence type="ECO:0000313" key="3">
    <source>
        <dbReference type="Proteomes" id="UP000054270"/>
    </source>
</evidence>
<dbReference type="OMA" id="QAGGSWF"/>
<proteinExistence type="predicted"/>
<protein>
    <recommendedName>
        <fullName evidence="4">NRDE protein-domain-containing protein</fullName>
    </recommendedName>
</protein>
<dbReference type="EMBL" id="KN817544">
    <property type="protein sequence ID" value="KJA23274.1"/>
    <property type="molecule type" value="Genomic_DNA"/>
</dbReference>
<gene>
    <name evidence="2" type="ORF">HYPSUDRAFT_137965</name>
</gene>
<sequence length="342" mass="35511">ILCTNRDEFLDRPTEDAHFHAFGAALPPGAPPPVLAGRDLQAGGSWFGINRAGRVALLTNITEPAQKYTTSRGALVSAFLLATPPTHQSLEDELAALVPPDARFAGFNLLLFAPAPPASVSTVENSAQTPISYEALLVTNHGGGGALAARPLRPDECACGGVSNGVDGAGDAPWPKVQHATAALAEALASTTTTTTSTSSSSTTSTTAPNPTPPNPTSPATYTPTESALLHQLFALLAWHPPRAIAHRSELRHTVHVLPVPIVLDGPGSTHPRAAYYGTRLASALLVRRDGAVLFVERDVWGLGGEDGDGKGKPVLAEPPTERVFRFVLGGGLSASDICASR</sequence>
<dbReference type="AlphaFoldDB" id="A0A0D2NWW7"/>
<dbReference type="Pfam" id="PF05742">
    <property type="entry name" value="TANGO2"/>
    <property type="match status" value="1"/>
</dbReference>
<feature type="non-terminal residue" evidence="2">
    <location>
        <position position="1"/>
    </location>
</feature>
<organism evidence="2 3">
    <name type="scientific">Hypholoma sublateritium (strain FD-334 SS-4)</name>
    <dbReference type="NCBI Taxonomy" id="945553"/>
    <lineage>
        <taxon>Eukaryota</taxon>
        <taxon>Fungi</taxon>
        <taxon>Dikarya</taxon>
        <taxon>Basidiomycota</taxon>
        <taxon>Agaricomycotina</taxon>
        <taxon>Agaricomycetes</taxon>
        <taxon>Agaricomycetidae</taxon>
        <taxon>Agaricales</taxon>
        <taxon>Agaricineae</taxon>
        <taxon>Strophariaceae</taxon>
        <taxon>Hypholoma</taxon>
    </lineage>
</organism>
<reference evidence="3" key="1">
    <citation type="submission" date="2014-04" db="EMBL/GenBank/DDBJ databases">
        <title>Evolutionary Origins and Diversification of the Mycorrhizal Mutualists.</title>
        <authorList>
            <consortium name="DOE Joint Genome Institute"/>
            <consortium name="Mycorrhizal Genomics Consortium"/>
            <person name="Kohler A."/>
            <person name="Kuo A."/>
            <person name="Nagy L.G."/>
            <person name="Floudas D."/>
            <person name="Copeland A."/>
            <person name="Barry K.W."/>
            <person name="Cichocki N."/>
            <person name="Veneault-Fourrey C."/>
            <person name="LaButti K."/>
            <person name="Lindquist E.A."/>
            <person name="Lipzen A."/>
            <person name="Lundell T."/>
            <person name="Morin E."/>
            <person name="Murat C."/>
            <person name="Riley R."/>
            <person name="Ohm R."/>
            <person name="Sun H."/>
            <person name="Tunlid A."/>
            <person name="Henrissat B."/>
            <person name="Grigoriev I.V."/>
            <person name="Hibbett D.S."/>
            <person name="Martin F."/>
        </authorList>
    </citation>
    <scope>NUCLEOTIDE SEQUENCE [LARGE SCALE GENOMIC DNA]</scope>
    <source>
        <strain evidence="3">FD-334 SS-4</strain>
    </source>
</reference>
<keyword evidence="3" id="KW-1185">Reference proteome</keyword>
<dbReference type="InterPro" id="IPR008551">
    <property type="entry name" value="TANGO2"/>
</dbReference>
<dbReference type="PANTHER" id="PTHR17985:SF8">
    <property type="entry name" value="TRANSPORT AND GOLGI ORGANIZATION PROTEIN 2 HOMOLOG"/>
    <property type="match status" value="1"/>
</dbReference>
<evidence type="ECO:0008006" key="4">
    <source>
        <dbReference type="Google" id="ProtNLM"/>
    </source>
</evidence>
<name>A0A0D2NWW7_HYPSF</name>
<accession>A0A0D2NWW7</accession>
<dbReference type="PANTHER" id="PTHR17985">
    <property type="entry name" value="SER/THR-RICH PROTEIN T10 IN DGCR REGION"/>
    <property type="match status" value="1"/>
</dbReference>
<evidence type="ECO:0000313" key="2">
    <source>
        <dbReference type="EMBL" id="KJA23274.1"/>
    </source>
</evidence>